<keyword evidence="3 8" id="KW-0369">Histidine metabolism</keyword>
<keyword evidence="4 7" id="KW-0456">Lyase</keyword>
<reference evidence="10" key="2">
    <citation type="journal article" date="2012" name="PLoS ONE">
        <title>A Deeply Branching Thermophilic Bacterium with an Ancient Acetyl-CoA Pathway Dominates a Subsurface Ecosystem.</title>
        <authorList>
            <person name="Takami H."/>
            <person name="Noguchi H."/>
            <person name="Takaki Y."/>
            <person name="Uchiyama I."/>
            <person name="Toyoda A."/>
            <person name="Nishi S."/>
            <person name="Chee G.-J."/>
            <person name="Arai W."/>
            <person name="Nunoura T."/>
            <person name="Itoh T."/>
            <person name="Hattori M."/>
            <person name="Takai K."/>
        </authorList>
    </citation>
    <scope>NUCLEOTIDE SEQUENCE</scope>
</reference>
<dbReference type="GO" id="GO:0004397">
    <property type="term" value="F:histidine ammonia-lyase activity"/>
    <property type="evidence" value="ECO:0007669"/>
    <property type="project" value="UniProtKB-UniRule"/>
</dbReference>
<reference evidence="10" key="1">
    <citation type="journal article" date="2005" name="Environ. Microbiol.">
        <title>Genetic and functional properties of uncultivated thermophilic crenarchaeotes from a subsurface gold mine as revealed by analysis of genome fragments.</title>
        <authorList>
            <person name="Nunoura T."/>
            <person name="Hirayama H."/>
            <person name="Takami H."/>
            <person name="Oida H."/>
            <person name="Nishi S."/>
            <person name="Shimamura S."/>
            <person name="Suzuki Y."/>
            <person name="Inagaki F."/>
            <person name="Takai K."/>
            <person name="Nealson K.H."/>
            <person name="Horikoshi K."/>
        </authorList>
    </citation>
    <scope>NUCLEOTIDE SEQUENCE</scope>
</reference>
<proteinExistence type="inferred from homology"/>
<name>H5SF65_9BACT</name>
<dbReference type="InterPro" id="IPR001106">
    <property type="entry name" value="Aromatic_Lyase"/>
</dbReference>
<dbReference type="InterPro" id="IPR022313">
    <property type="entry name" value="Phe/His_NH3-lyase_AS"/>
</dbReference>
<comment type="catalytic activity">
    <reaction evidence="5 8">
        <text>L-histidine = trans-urocanate + NH4(+)</text>
        <dbReference type="Rhea" id="RHEA:21232"/>
        <dbReference type="ChEBI" id="CHEBI:17771"/>
        <dbReference type="ChEBI" id="CHEBI:28938"/>
        <dbReference type="ChEBI" id="CHEBI:57595"/>
        <dbReference type="EC" id="4.3.1.3"/>
    </reaction>
</comment>
<evidence type="ECO:0000256" key="4">
    <source>
        <dbReference type="ARBA" id="ARBA00023239"/>
    </source>
</evidence>
<evidence type="ECO:0000256" key="2">
    <source>
        <dbReference type="ARBA" id="ARBA00012994"/>
    </source>
</evidence>
<comment type="similarity">
    <text evidence="7">Belongs to the PAL/histidase family.</text>
</comment>
<evidence type="ECO:0000256" key="9">
    <source>
        <dbReference type="RuleBase" id="RU004480"/>
    </source>
</evidence>
<evidence type="ECO:0000256" key="6">
    <source>
        <dbReference type="NCBIfam" id="TIGR01225"/>
    </source>
</evidence>
<sequence>MRASQYTEMPMIELDGHSLTAESAKQIVFERESVSLAPQALERVRAARAVVAEIVAKNQRVYGINTGFGKLSTKTIPREQLALLQENLLKSHAVGVGDPIPDEAARAALLFRLNSLLQGRSGVRVEIVEYLKEFLNRGVVPIIPSKGSVGSSGDLAPLAHAALLLIGEGHAKLGDKTLSGRELLREIGLEPLQLAPKEGLALINGTQVTLALGFVTLVRAYKLLSQAQAISALAVEAMRGHTEAFDERLHQARPHPGQARVAATMRQWLAGSKLTNTTTDDVQDNYTLRCIPQVLGASLDVLDFVREKFEIEMNSATDNPLVFAESGEVLSGGNFHGQILAFCCELLGQAVAEIGNLSERRIALLLEAPDLPKFLIQDGGLNSGLMVPQYTAAALVAENKVLAHPASVDSIPTSGGKEDHNSMATTSAYKALQIVKNVEIIVALELLTVRQALSFRDASQMAPRTRALYERLSQQIPPVAHDRLLQYDIHRAIAIVQEGSWLNGV</sequence>
<dbReference type="EMBL" id="AP011700">
    <property type="protein sequence ID" value="BAL54801.1"/>
    <property type="molecule type" value="Genomic_DNA"/>
</dbReference>
<dbReference type="NCBIfam" id="NF006871">
    <property type="entry name" value="PRK09367.1"/>
    <property type="match status" value="1"/>
</dbReference>
<dbReference type="PANTHER" id="PTHR10362">
    <property type="entry name" value="HISTIDINE AMMONIA-LYASE"/>
    <property type="match status" value="1"/>
</dbReference>
<dbReference type="CDD" id="cd00332">
    <property type="entry name" value="PAL-HAL"/>
    <property type="match status" value="1"/>
</dbReference>
<dbReference type="GO" id="GO:0005737">
    <property type="term" value="C:cytoplasm"/>
    <property type="evidence" value="ECO:0007669"/>
    <property type="project" value="UniProtKB-SubCell"/>
</dbReference>
<dbReference type="FunFam" id="1.10.275.10:FF:000005">
    <property type="entry name" value="Histidine ammonia-lyase"/>
    <property type="match status" value="1"/>
</dbReference>
<evidence type="ECO:0000256" key="1">
    <source>
        <dbReference type="ARBA" id="ARBA00005113"/>
    </source>
</evidence>
<dbReference type="FunFam" id="1.20.200.10:FF:000003">
    <property type="entry name" value="Histidine ammonia-lyase"/>
    <property type="match status" value="1"/>
</dbReference>
<dbReference type="Pfam" id="PF00221">
    <property type="entry name" value="Lyase_aromatic"/>
    <property type="match status" value="1"/>
</dbReference>
<dbReference type="Gene3D" id="1.20.200.10">
    <property type="entry name" value="Fumarase/aspartase (Central domain)"/>
    <property type="match status" value="1"/>
</dbReference>
<dbReference type="InterPro" id="IPR024083">
    <property type="entry name" value="Fumarase/histidase_N"/>
</dbReference>
<dbReference type="InterPro" id="IPR005921">
    <property type="entry name" value="HutH"/>
</dbReference>
<evidence type="ECO:0000256" key="8">
    <source>
        <dbReference type="RuleBase" id="RU004479"/>
    </source>
</evidence>
<comment type="pathway">
    <text evidence="1 8">Amino-acid degradation; L-histidine degradation into L-glutamate; N-formimidoyl-L-glutamate from L-histidine: step 1/3.</text>
</comment>
<evidence type="ECO:0000256" key="5">
    <source>
        <dbReference type="ARBA" id="ARBA00049269"/>
    </source>
</evidence>
<gene>
    <name evidence="10" type="ORF">HGMM_F20D08C22</name>
</gene>
<dbReference type="GO" id="GO:0019557">
    <property type="term" value="P:L-histidine catabolic process to glutamate and formate"/>
    <property type="evidence" value="ECO:0007669"/>
    <property type="project" value="UniProtKB-UniPathway"/>
</dbReference>
<dbReference type="UniPathway" id="UPA00379">
    <property type="reaction ID" value="UER00549"/>
</dbReference>
<dbReference type="GO" id="GO:0019556">
    <property type="term" value="P:L-histidine catabolic process to glutamate and formamide"/>
    <property type="evidence" value="ECO:0007669"/>
    <property type="project" value="UniProtKB-UniPathway"/>
</dbReference>
<evidence type="ECO:0000256" key="7">
    <source>
        <dbReference type="RuleBase" id="RU003954"/>
    </source>
</evidence>
<dbReference type="AlphaFoldDB" id="H5SF65"/>
<evidence type="ECO:0000256" key="3">
    <source>
        <dbReference type="ARBA" id="ARBA00022808"/>
    </source>
</evidence>
<dbReference type="PROSITE" id="PS00488">
    <property type="entry name" value="PAL_HISTIDASE"/>
    <property type="match status" value="1"/>
</dbReference>
<dbReference type="SUPFAM" id="SSF48557">
    <property type="entry name" value="L-aspartase-like"/>
    <property type="match status" value="1"/>
</dbReference>
<dbReference type="EC" id="4.3.1.3" evidence="2 6"/>
<comment type="subcellular location">
    <subcellularLocation>
        <location evidence="9">Cytoplasm</location>
    </subcellularLocation>
</comment>
<evidence type="ECO:0000313" key="10">
    <source>
        <dbReference type="EMBL" id="BAL54801.1"/>
    </source>
</evidence>
<dbReference type="NCBIfam" id="TIGR01225">
    <property type="entry name" value="hutH"/>
    <property type="match status" value="1"/>
</dbReference>
<accession>H5SF65</accession>
<organism evidence="10">
    <name type="scientific">uncultured Acetothermia bacterium</name>
    <dbReference type="NCBI Taxonomy" id="236499"/>
    <lineage>
        <taxon>Bacteria</taxon>
        <taxon>Candidatus Bipolaricaulota</taxon>
        <taxon>environmental samples</taxon>
    </lineage>
</organism>
<protein>
    <recommendedName>
        <fullName evidence="2 6">Histidine ammonia-lyase</fullName>
        <ecNumber evidence="2 6">4.3.1.3</ecNumber>
    </recommendedName>
</protein>
<dbReference type="Gene3D" id="1.10.275.10">
    <property type="entry name" value="Fumarase/aspartase (N-terminal domain)"/>
    <property type="match status" value="1"/>
</dbReference>
<dbReference type="InterPro" id="IPR008948">
    <property type="entry name" value="L-Aspartase-like"/>
</dbReference>